<dbReference type="InterPro" id="IPR044974">
    <property type="entry name" value="Disease_R_plants"/>
</dbReference>
<keyword evidence="2" id="KW-0611">Plant defense</keyword>
<comment type="caution">
    <text evidence="6">The sequence shown here is derived from an EMBL/GenBank/DDBJ whole genome shotgun (WGS) entry which is preliminary data.</text>
</comment>
<proteinExistence type="predicted"/>
<feature type="region of interest" description="Disordered" evidence="3">
    <location>
        <begin position="1"/>
        <end position="85"/>
    </location>
</feature>
<evidence type="ECO:0000256" key="1">
    <source>
        <dbReference type="ARBA" id="ARBA00022737"/>
    </source>
</evidence>
<protein>
    <recommendedName>
        <fullName evidence="8">NB-ARC domain-containing protein</fullName>
    </recommendedName>
</protein>
<dbReference type="GO" id="GO:0043531">
    <property type="term" value="F:ADP binding"/>
    <property type="evidence" value="ECO:0007669"/>
    <property type="project" value="InterPro"/>
</dbReference>
<evidence type="ECO:0008006" key="8">
    <source>
        <dbReference type="Google" id="ProtNLM"/>
    </source>
</evidence>
<reference evidence="6 7" key="1">
    <citation type="submission" date="2021-07" db="EMBL/GenBank/DDBJ databases">
        <title>The Aristolochia fimbriata genome: insights into angiosperm evolution, floral development and chemical biosynthesis.</title>
        <authorList>
            <person name="Jiao Y."/>
        </authorList>
    </citation>
    <scope>NUCLEOTIDE SEQUENCE [LARGE SCALE GENOMIC DNA]</scope>
    <source>
        <strain evidence="6">IBCAS-2021</strain>
        <tissue evidence="6">Leaf</tissue>
    </source>
</reference>
<dbReference type="AlphaFoldDB" id="A0AAV7FCD8"/>
<feature type="compositionally biased region" description="Basic and acidic residues" evidence="3">
    <location>
        <begin position="51"/>
        <end position="63"/>
    </location>
</feature>
<dbReference type="InterPro" id="IPR027417">
    <property type="entry name" value="P-loop_NTPase"/>
</dbReference>
<evidence type="ECO:0000313" key="6">
    <source>
        <dbReference type="EMBL" id="KAG9458269.1"/>
    </source>
</evidence>
<feature type="compositionally biased region" description="Basic residues" evidence="3">
    <location>
        <begin position="68"/>
        <end position="79"/>
    </location>
</feature>
<dbReference type="SUPFAM" id="SSF52058">
    <property type="entry name" value="L domain-like"/>
    <property type="match status" value="1"/>
</dbReference>
<dbReference type="GO" id="GO:0098542">
    <property type="term" value="P:defense response to other organism"/>
    <property type="evidence" value="ECO:0007669"/>
    <property type="project" value="TreeGrafter"/>
</dbReference>
<evidence type="ECO:0000256" key="2">
    <source>
        <dbReference type="ARBA" id="ARBA00022821"/>
    </source>
</evidence>
<feature type="compositionally biased region" description="Low complexity" evidence="3">
    <location>
        <begin position="24"/>
        <end position="37"/>
    </location>
</feature>
<dbReference type="Gene3D" id="1.10.8.430">
    <property type="entry name" value="Helical domain of apoptotic protease-activating factors"/>
    <property type="match status" value="1"/>
</dbReference>
<dbReference type="InterPro" id="IPR036388">
    <property type="entry name" value="WH-like_DNA-bd_sf"/>
</dbReference>
<dbReference type="PANTHER" id="PTHR23155">
    <property type="entry name" value="DISEASE RESISTANCE PROTEIN RP"/>
    <property type="match status" value="1"/>
</dbReference>
<keyword evidence="1" id="KW-0677">Repeat</keyword>
<feature type="region of interest" description="Disordered" evidence="3">
    <location>
        <begin position="585"/>
        <end position="663"/>
    </location>
</feature>
<evidence type="ECO:0000313" key="7">
    <source>
        <dbReference type="Proteomes" id="UP000825729"/>
    </source>
</evidence>
<name>A0AAV7FCD8_ARIFI</name>
<dbReference type="InterPro" id="IPR042197">
    <property type="entry name" value="Apaf_helical"/>
</dbReference>
<feature type="compositionally biased region" description="Basic and acidic residues" evidence="3">
    <location>
        <begin position="1"/>
        <end position="23"/>
    </location>
</feature>
<feature type="domain" description="Disease resistance protein winged helix" evidence="4">
    <location>
        <begin position="282"/>
        <end position="353"/>
    </location>
</feature>
<accession>A0AAV7FCD8</accession>
<dbReference type="Gene3D" id="3.80.10.10">
    <property type="entry name" value="Ribonuclease Inhibitor"/>
    <property type="match status" value="1"/>
</dbReference>
<keyword evidence="7" id="KW-1185">Reference proteome</keyword>
<dbReference type="Gene3D" id="1.10.10.10">
    <property type="entry name" value="Winged helix-like DNA-binding domain superfamily/Winged helix DNA-binding domain"/>
    <property type="match status" value="1"/>
</dbReference>
<dbReference type="Pfam" id="PF23598">
    <property type="entry name" value="LRR_14"/>
    <property type="match status" value="1"/>
</dbReference>
<evidence type="ECO:0000259" key="4">
    <source>
        <dbReference type="Pfam" id="PF23559"/>
    </source>
</evidence>
<dbReference type="Proteomes" id="UP000825729">
    <property type="component" value="Unassembled WGS sequence"/>
</dbReference>
<evidence type="ECO:0000259" key="5">
    <source>
        <dbReference type="Pfam" id="PF23598"/>
    </source>
</evidence>
<sequence length="703" mass="79376">MRRRSDEIFHREQSQEESKRRSELAGGRKAKLAGGREVAVGREVAGGRDVTGGREVRRSRGQEVGRSGGRRRSGCHRRSRGQEVGRSQEVGRLQWWAPRRAMWRAVVNWASPRADRFGPLKLGLPDNKCGSRILFTTRNRLIASTHGTHARDRDSSDFRHPSRFIFLNEPLSEQDAWTLFCKKAFQGEREDGIWSRSCPPELEDLSRKILQRCEGLPLAIGAVGGLLSRKGKTLVEWERVHRSLAAEMEEDESEMVKVKMMLSLSYDALPYHLKSCFLYLGIFPELSFIGRRRVIRLWIAEGFVQEKVGKTPEEVADDYLGEIMACSLMQVAEYYDHGSARSYRLHDFIREIILSKSRQERFGTFSTRKPARSSTISSSTGTDQYPFHKIRRLSIQNDFQSILPGKNERFSHLRSLFMFGIGNSTAAGVGIFPGRIGSLSSFRLLKVLDMEDAPIERFPSEIGSLFHLRYLSLKGTKISSVSKSLGKLQNLQTLNLKETQVSELPVEINMLEQLRDLLVYRYVDQPFQYVIGFKVPSDKTIMGKLRCLRTPAFLELDDQGASFIKELATLTQLRRLAVTKLKNPDGPGLCARRTPRSRLSQIPTSPSPTTVSQRSARQAPELDSIASEPRQGSPEIFQIASRLLPRSPRTPPIPSLPGSPRTLRGLRRKGIMLRIKSVSETSNAPPVWPAQDELTCVQMGSDA</sequence>
<feature type="domain" description="Disease resistance R13L4/SHOC-2-like LRR" evidence="5">
    <location>
        <begin position="437"/>
        <end position="579"/>
    </location>
</feature>
<dbReference type="EMBL" id="JAINDJ010000002">
    <property type="protein sequence ID" value="KAG9458269.1"/>
    <property type="molecule type" value="Genomic_DNA"/>
</dbReference>
<evidence type="ECO:0000256" key="3">
    <source>
        <dbReference type="SAM" id="MobiDB-lite"/>
    </source>
</evidence>
<dbReference type="Pfam" id="PF23559">
    <property type="entry name" value="WHD_DRP"/>
    <property type="match status" value="1"/>
</dbReference>
<dbReference type="InterPro" id="IPR058922">
    <property type="entry name" value="WHD_DRP"/>
</dbReference>
<organism evidence="6 7">
    <name type="scientific">Aristolochia fimbriata</name>
    <name type="common">White veined hardy Dutchman's pipe vine</name>
    <dbReference type="NCBI Taxonomy" id="158543"/>
    <lineage>
        <taxon>Eukaryota</taxon>
        <taxon>Viridiplantae</taxon>
        <taxon>Streptophyta</taxon>
        <taxon>Embryophyta</taxon>
        <taxon>Tracheophyta</taxon>
        <taxon>Spermatophyta</taxon>
        <taxon>Magnoliopsida</taxon>
        <taxon>Magnoliidae</taxon>
        <taxon>Piperales</taxon>
        <taxon>Aristolochiaceae</taxon>
        <taxon>Aristolochia</taxon>
    </lineage>
</organism>
<feature type="compositionally biased region" description="Polar residues" evidence="3">
    <location>
        <begin position="597"/>
        <end position="616"/>
    </location>
</feature>
<feature type="compositionally biased region" description="Pro residues" evidence="3">
    <location>
        <begin position="648"/>
        <end position="657"/>
    </location>
</feature>
<dbReference type="SUPFAM" id="SSF52540">
    <property type="entry name" value="P-loop containing nucleoside triphosphate hydrolases"/>
    <property type="match status" value="1"/>
</dbReference>
<dbReference type="PANTHER" id="PTHR23155:SF1205">
    <property type="entry name" value="DISEASE RESISTANCE PROTEIN RPM1"/>
    <property type="match status" value="1"/>
</dbReference>
<gene>
    <name evidence="6" type="ORF">H6P81_002777</name>
</gene>
<dbReference type="InterPro" id="IPR055414">
    <property type="entry name" value="LRR_R13L4/SHOC2-like"/>
</dbReference>
<dbReference type="InterPro" id="IPR032675">
    <property type="entry name" value="LRR_dom_sf"/>
</dbReference>
<dbReference type="FunFam" id="1.10.10.10:FF:000322">
    <property type="entry name" value="Probable disease resistance protein At1g63360"/>
    <property type="match status" value="1"/>
</dbReference>